<organism evidence="7">
    <name type="scientific">Blastobotrys adeninivorans</name>
    <name type="common">Yeast</name>
    <name type="synonym">Arxula adeninivorans</name>
    <dbReference type="NCBI Taxonomy" id="409370"/>
    <lineage>
        <taxon>Eukaryota</taxon>
        <taxon>Fungi</taxon>
        <taxon>Dikarya</taxon>
        <taxon>Ascomycota</taxon>
        <taxon>Saccharomycotina</taxon>
        <taxon>Dipodascomycetes</taxon>
        <taxon>Dipodascales</taxon>
        <taxon>Trichomonascaceae</taxon>
        <taxon>Blastobotrys</taxon>
    </lineage>
</organism>
<feature type="transmembrane region" description="Helical" evidence="6">
    <location>
        <begin position="58"/>
        <end position="84"/>
    </location>
</feature>
<dbReference type="GO" id="GO:0016020">
    <property type="term" value="C:membrane"/>
    <property type="evidence" value="ECO:0007669"/>
    <property type="project" value="UniProtKB-SubCell"/>
</dbReference>
<protein>
    <submittedName>
        <fullName evidence="7">ARAD1D40128p</fullName>
    </submittedName>
</protein>
<evidence type="ECO:0000313" key="7">
    <source>
        <dbReference type="EMBL" id="CDP38682.1"/>
    </source>
</evidence>
<dbReference type="PhylomeDB" id="A0A060TIR6"/>
<accession>A0A060TIR6</accession>
<gene>
    <name evidence="7" type="ORF">GNLVRS02_ARAD1D40128g</name>
</gene>
<dbReference type="PANTHER" id="PTHR12290">
    <property type="entry name" value="CORNICHON-RELATED"/>
    <property type="match status" value="1"/>
</dbReference>
<keyword evidence="5 6" id="KW-0472">Membrane</keyword>
<dbReference type="GO" id="GO:0016192">
    <property type="term" value="P:vesicle-mediated transport"/>
    <property type="evidence" value="ECO:0007669"/>
    <property type="project" value="InterPro"/>
</dbReference>
<name>A0A060TIR6_BLAAD</name>
<evidence type="ECO:0000256" key="1">
    <source>
        <dbReference type="ARBA" id="ARBA00004141"/>
    </source>
</evidence>
<comment type="similarity">
    <text evidence="2">Belongs to the cornichon family.</text>
</comment>
<sequence length="144" mass="16678">MAALVWLYLAAVLLNAGNLFLQVFFSVMYSDLESDYINPVDLCNKVNKFLIPEAALQAFVTFLMLISGQWLALILNLPLVAYNVNKFVKNQIRLDATEIFRTVHRYKTESFVKLVCHLLLFFYYLYSMIIAIVVSDESREMSKF</sequence>
<keyword evidence="3 6" id="KW-0812">Transmembrane</keyword>
<dbReference type="InterPro" id="IPR003377">
    <property type="entry name" value="Cornichon"/>
</dbReference>
<evidence type="ECO:0000256" key="5">
    <source>
        <dbReference type="ARBA" id="ARBA00023136"/>
    </source>
</evidence>
<reference evidence="7" key="1">
    <citation type="submission" date="2014-02" db="EMBL/GenBank/DDBJ databases">
        <authorList>
            <person name="Genoscope - CEA"/>
        </authorList>
    </citation>
    <scope>NUCLEOTIDE SEQUENCE</scope>
    <source>
        <strain evidence="7">LS3</strain>
    </source>
</reference>
<evidence type="ECO:0000256" key="2">
    <source>
        <dbReference type="ARBA" id="ARBA00010095"/>
    </source>
</evidence>
<evidence type="ECO:0000256" key="6">
    <source>
        <dbReference type="SAM" id="Phobius"/>
    </source>
</evidence>
<dbReference type="Pfam" id="PF03311">
    <property type="entry name" value="Cornichon"/>
    <property type="match status" value="1"/>
</dbReference>
<feature type="transmembrane region" description="Helical" evidence="6">
    <location>
        <begin position="111"/>
        <end position="134"/>
    </location>
</feature>
<proteinExistence type="inferred from homology"/>
<dbReference type="EMBL" id="HG937694">
    <property type="protein sequence ID" value="CDP38682.1"/>
    <property type="molecule type" value="Genomic_DNA"/>
</dbReference>
<comment type="subcellular location">
    <subcellularLocation>
        <location evidence="1">Membrane</location>
        <topology evidence="1">Multi-pass membrane protein</topology>
    </subcellularLocation>
</comment>
<evidence type="ECO:0000256" key="3">
    <source>
        <dbReference type="ARBA" id="ARBA00022692"/>
    </source>
</evidence>
<keyword evidence="4 6" id="KW-1133">Transmembrane helix</keyword>
<reference evidence="7" key="2">
    <citation type="submission" date="2014-06" db="EMBL/GenBank/DDBJ databases">
        <title>The complete genome of Blastobotrys (Arxula) adeninivorans LS3 - a yeast of biotechnological interest.</title>
        <authorList>
            <person name="Kunze G."/>
            <person name="Gaillardin C."/>
            <person name="Czernicka M."/>
            <person name="Durrens P."/>
            <person name="Martin T."/>
            <person name="Boer E."/>
            <person name="Gabaldon T."/>
            <person name="Cruz J."/>
            <person name="Talla E."/>
            <person name="Marck C."/>
            <person name="Goffeau A."/>
            <person name="Barbe V."/>
            <person name="Baret P."/>
            <person name="Baronian K."/>
            <person name="Beier S."/>
            <person name="Bleykasten C."/>
            <person name="Bode R."/>
            <person name="Casaregola S."/>
            <person name="Despons L."/>
            <person name="Fairhead C."/>
            <person name="Giersberg M."/>
            <person name="Gierski P."/>
            <person name="Hahnel U."/>
            <person name="Hartmann A."/>
            <person name="Jankowska D."/>
            <person name="Jubin C."/>
            <person name="Jung P."/>
            <person name="Lafontaine I."/>
            <person name="Leh-Louis V."/>
            <person name="Lemaire M."/>
            <person name="Marcet-Houben M."/>
            <person name="Mascher M."/>
            <person name="Morel G."/>
            <person name="Richard G.-F."/>
            <person name="Riechen J."/>
            <person name="Sacerdot C."/>
            <person name="Sarkar A."/>
            <person name="Savel G."/>
            <person name="Schacherer J."/>
            <person name="Sherman D."/>
            <person name="Straub M.-L."/>
            <person name="Stein N."/>
            <person name="Thierry A."/>
            <person name="Trautwein-Schult A."/>
            <person name="Westhof E."/>
            <person name="Worch S."/>
            <person name="Dujon B."/>
            <person name="Souciet J.-L."/>
            <person name="Wincker P."/>
            <person name="Scholz U."/>
            <person name="Neuveglise N."/>
        </authorList>
    </citation>
    <scope>NUCLEOTIDE SEQUENCE</scope>
    <source>
        <strain evidence="7">LS3</strain>
    </source>
</reference>
<dbReference type="AlphaFoldDB" id="A0A060TIR6"/>
<evidence type="ECO:0000256" key="4">
    <source>
        <dbReference type="ARBA" id="ARBA00022989"/>
    </source>
</evidence>
<dbReference type="SMART" id="SM01398">
    <property type="entry name" value="Cornichon"/>
    <property type="match status" value="1"/>
</dbReference>